<proteinExistence type="predicted"/>
<evidence type="ECO:0008006" key="3">
    <source>
        <dbReference type="Google" id="ProtNLM"/>
    </source>
</evidence>
<dbReference type="AlphaFoldDB" id="A0A2S6I766"/>
<dbReference type="Proteomes" id="UP000237662">
    <property type="component" value="Unassembled WGS sequence"/>
</dbReference>
<evidence type="ECO:0000313" key="1">
    <source>
        <dbReference type="EMBL" id="PPK87318.1"/>
    </source>
</evidence>
<dbReference type="PROSITE" id="PS51257">
    <property type="entry name" value="PROKAR_LIPOPROTEIN"/>
    <property type="match status" value="1"/>
</dbReference>
<dbReference type="OrthoDB" id="975117at2"/>
<dbReference type="RefSeq" id="WP_104417934.1">
    <property type="nucleotide sequence ID" value="NZ_PTJC01000005.1"/>
</dbReference>
<evidence type="ECO:0000313" key="2">
    <source>
        <dbReference type="Proteomes" id="UP000237662"/>
    </source>
</evidence>
<gene>
    <name evidence="1" type="ORF">CLV84_0256</name>
</gene>
<name>A0A2S6I766_9BACT</name>
<comment type="caution">
    <text evidence="1">The sequence shown here is derived from an EMBL/GenBank/DDBJ whole genome shotgun (WGS) entry which is preliminary data.</text>
</comment>
<dbReference type="Gene3D" id="2.60.40.3620">
    <property type="match status" value="2"/>
</dbReference>
<keyword evidence="2" id="KW-1185">Reference proteome</keyword>
<accession>A0A2S6I766</accession>
<reference evidence="1 2" key="1">
    <citation type="submission" date="2018-02" db="EMBL/GenBank/DDBJ databases">
        <title>Genomic Encyclopedia of Archaeal and Bacterial Type Strains, Phase II (KMG-II): from individual species to whole genera.</title>
        <authorList>
            <person name="Goeker M."/>
        </authorList>
    </citation>
    <scope>NUCLEOTIDE SEQUENCE [LARGE SCALE GENOMIC DNA]</scope>
    <source>
        <strain evidence="1 2">DSM 29526</strain>
    </source>
</reference>
<organism evidence="1 2">
    <name type="scientific">Neolewinella xylanilytica</name>
    <dbReference type="NCBI Taxonomy" id="1514080"/>
    <lineage>
        <taxon>Bacteria</taxon>
        <taxon>Pseudomonadati</taxon>
        <taxon>Bacteroidota</taxon>
        <taxon>Saprospiria</taxon>
        <taxon>Saprospirales</taxon>
        <taxon>Lewinellaceae</taxon>
        <taxon>Neolewinella</taxon>
    </lineage>
</organism>
<protein>
    <recommendedName>
        <fullName evidence="3">SusE-like outer membrane protein</fullName>
    </recommendedName>
</protein>
<sequence>MHNPKQLLNWLVLSLLLVLVACDREEIDIAANTDFPPAILSSTPSANGRVVAGNFDVRVVFADGSISPLQSGTVTLMDSLMTEIATATEDLEGLQDSIVIEGSTFGAADLALGIYNMTVTVTDTKGQTTESSFSFEISNLPYPANYDEIYLAGDFNTWTDDSLTLVADHIWEIRNVDLDGGGWKLKSSLSWDEENWGDGDCDGFLNSSLAAGGNANTECGFSGLVHLRFNDESLAYSVTPAVTFASQTMGLYLLGTFNNFQGSEYQFTLVEDNSWELAEILLKPGAQFKIAEMPDFVGTNYGDNNNDGVAQVGGSNITYADTLQAAYYSITFNDRSLAYELEFLRNERPESIGLIGTAVTGGWTPANGDFDLRYDEGSDTWTAVVGLVAGEFKFRANDDWELSWGGGAFPSGTASSDNDDNLTATAGIYVVTFDASTGEYTFEPASVGLLGSATSTGWDADIDMTPNPDVAGEVTLTTMLTNSADNPGAVKFRVNDDWPYNWGGTEFPTGTAVFNSPDNIPVPTTGEYTVTFNVNTLEYSFE</sequence>
<dbReference type="EMBL" id="PTJC01000005">
    <property type="protein sequence ID" value="PPK87318.1"/>
    <property type="molecule type" value="Genomic_DNA"/>
</dbReference>